<evidence type="ECO:0000256" key="3">
    <source>
        <dbReference type="ARBA" id="ARBA00022729"/>
    </source>
</evidence>
<organism evidence="10 11">
    <name type="scientific">Rotaria sordida</name>
    <dbReference type="NCBI Taxonomy" id="392033"/>
    <lineage>
        <taxon>Eukaryota</taxon>
        <taxon>Metazoa</taxon>
        <taxon>Spiralia</taxon>
        <taxon>Gnathifera</taxon>
        <taxon>Rotifera</taxon>
        <taxon>Eurotatoria</taxon>
        <taxon>Bdelloidea</taxon>
        <taxon>Philodinida</taxon>
        <taxon>Philodinidae</taxon>
        <taxon>Rotaria</taxon>
    </lineage>
</organism>
<feature type="domain" description="Fibrinogen C-terminal" evidence="8">
    <location>
        <begin position="127"/>
        <end position="360"/>
    </location>
</feature>
<reference evidence="10" key="1">
    <citation type="submission" date="2021-02" db="EMBL/GenBank/DDBJ databases">
        <authorList>
            <person name="Nowell W R."/>
        </authorList>
    </citation>
    <scope>NUCLEOTIDE SEQUENCE</scope>
</reference>
<dbReference type="PANTHER" id="PTHR47221">
    <property type="entry name" value="FIBRINOGEN ALPHA CHAIN"/>
    <property type="match status" value="1"/>
</dbReference>
<dbReference type="InterPro" id="IPR014716">
    <property type="entry name" value="Fibrinogen_a/b/g_C_1"/>
</dbReference>
<dbReference type="InterPro" id="IPR036056">
    <property type="entry name" value="Fibrinogen-like_C"/>
</dbReference>
<keyword evidence="7" id="KW-0812">Transmembrane</keyword>
<dbReference type="EMBL" id="CAJNOH010000026">
    <property type="protein sequence ID" value="CAF0776985.1"/>
    <property type="molecule type" value="Genomic_DNA"/>
</dbReference>
<keyword evidence="4" id="KW-0175">Coiled coil</keyword>
<name>A0A813T764_9BILA</name>
<evidence type="ECO:0000259" key="8">
    <source>
        <dbReference type="PROSITE" id="PS51406"/>
    </source>
</evidence>
<evidence type="ECO:0000256" key="7">
    <source>
        <dbReference type="SAM" id="Phobius"/>
    </source>
</evidence>
<dbReference type="GO" id="GO:0005576">
    <property type="term" value="C:extracellular region"/>
    <property type="evidence" value="ECO:0007669"/>
    <property type="project" value="UniProtKB-SubCell"/>
</dbReference>
<dbReference type="SMART" id="SM00186">
    <property type="entry name" value="FBG"/>
    <property type="match status" value="1"/>
</dbReference>
<evidence type="ECO:0000256" key="6">
    <source>
        <dbReference type="ARBA" id="ARBA00023180"/>
    </source>
</evidence>
<dbReference type="AlphaFoldDB" id="A0A813T764"/>
<comment type="subcellular location">
    <subcellularLocation>
        <location evidence="1">Secreted</location>
    </subcellularLocation>
</comment>
<protein>
    <recommendedName>
        <fullName evidence="8">Fibrinogen C-terminal domain-containing protein</fullName>
    </recommendedName>
</protein>
<proteinExistence type="predicted"/>
<keyword evidence="11" id="KW-1185">Reference proteome</keyword>
<dbReference type="InterPro" id="IPR037579">
    <property type="entry name" value="FIB_ANG-like"/>
</dbReference>
<keyword evidence="3" id="KW-0732">Signal</keyword>
<dbReference type="Gene3D" id="3.90.215.10">
    <property type="entry name" value="Gamma Fibrinogen, chain A, domain 1"/>
    <property type="match status" value="1"/>
</dbReference>
<evidence type="ECO:0000256" key="5">
    <source>
        <dbReference type="ARBA" id="ARBA00023157"/>
    </source>
</evidence>
<dbReference type="PROSITE" id="PS51406">
    <property type="entry name" value="FIBRINOGEN_C_2"/>
    <property type="match status" value="1"/>
</dbReference>
<keyword evidence="7" id="KW-1133">Transmembrane helix</keyword>
<gene>
    <name evidence="10" type="ORF">JXQ802_LOCUS4564</name>
    <name evidence="9" type="ORF">PYM288_LOCUS3415</name>
</gene>
<dbReference type="PANTHER" id="PTHR47221:SF6">
    <property type="entry name" value="FIBRINOGEN ALPHA CHAIN"/>
    <property type="match status" value="1"/>
</dbReference>
<evidence type="ECO:0000256" key="4">
    <source>
        <dbReference type="ARBA" id="ARBA00023054"/>
    </source>
</evidence>
<keyword evidence="7" id="KW-0472">Membrane</keyword>
<comment type="caution">
    <text evidence="10">The sequence shown here is derived from an EMBL/GenBank/DDBJ whole genome shotgun (WGS) entry which is preliminary data.</text>
</comment>
<dbReference type="Proteomes" id="UP000663854">
    <property type="component" value="Unassembled WGS sequence"/>
</dbReference>
<dbReference type="InterPro" id="IPR002181">
    <property type="entry name" value="Fibrinogen_a/b/g_C_dom"/>
</dbReference>
<keyword evidence="6" id="KW-0325">Glycoprotein</keyword>
<evidence type="ECO:0000313" key="11">
    <source>
        <dbReference type="Proteomes" id="UP000663870"/>
    </source>
</evidence>
<dbReference type="Pfam" id="PF00147">
    <property type="entry name" value="Fibrinogen_C"/>
    <property type="match status" value="1"/>
</dbReference>
<feature type="transmembrane region" description="Helical" evidence="7">
    <location>
        <begin position="70"/>
        <end position="91"/>
    </location>
</feature>
<dbReference type="Proteomes" id="UP000663870">
    <property type="component" value="Unassembled WGS sequence"/>
</dbReference>
<evidence type="ECO:0000256" key="2">
    <source>
        <dbReference type="ARBA" id="ARBA00022525"/>
    </source>
</evidence>
<sequence length="369" mass="43544">MFKEEQLKRLNSSPLKPNTDIQIVINRLDMLPTTTATSSSTRTKSNHAKLSFLNVQRLTRMPSNKTIERCCFLLIHLLFYVIIITIIYIRLEQFTNKQEKIFLALSSNDNLTLHETLQRRLVNCQHVSHSENNADCSCQNLPYPKRNRTTQCLQIQVGLREILDNVFCHNDKHPQWLIIQNRQTNSVDFNRTWIEYRRGFGNVLNQSDFWIGNENLHWLTSTYSCRLKIELTDWYNETRQAIYEIFHIANQKDSYRIQIGGYHGDIEGSKRMDSFTRWHYNARFSTYDYYVTNTNCPKTHGGGGWWYHSGTECAYVHLNGRFPTHSDGLVPFNTGIIWIGWKSDRHYSFQRVTMSIQSKSKHTRLSHRH</sequence>
<evidence type="ECO:0000313" key="9">
    <source>
        <dbReference type="EMBL" id="CAF0776985.1"/>
    </source>
</evidence>
<keyword evidence="2" id="KW-0964">Secreted</keyword>
<keyword evidence="5" id="KW-1015">Disulfide bond</keyword>
<dbReference type="SUPFAM" id="SSF56496">
    <property type="entry name" value="Fibrinogen C-terminal domain-like"/>
    <property type="match status" value="1"/>
</dbReference>
<evidence type="ECO:0000313" key="10">
    <source>
        <dbReference type="EMBL" id="CAF0807686.1"/>
    </source>
</evidence>
<dbReference type="EMBL" id="CAJNOL010000065">
    <property type="protein sequence ID" value="CAF0807686.1"/>
    <property type="molecule type" value="Genomic_DNA"/>
</dbReference>
<accession>A0A813T764</accession>
<evidence type="ECO:0000256" key="1">
    <source>
        <dbReference type="ARBA" id="ARBA00004613"/>
    </source>
</evidence>